<dbReference type="Proteomes" id="UP000029228">
    <property type="component" value="Unassembled WGS sequence"/>
</dbReference>
<reference evidence="1 2" key="1">
    <citation type="submission" date="2014-09" db="EMBL/GenBank/DDBJ databases">
        <title>Vibrio maritimus JCM 19235. (C45) whole genome shotgun sequence.</title>
        <authorList>
            <person name="Sawabe T."/>
            <person name="Meirelles P."/>
            <person name="Nakanishi M."/>
            <person name="Sayaka M."/>
            <person name="Hattori M."/>
            <person name="Ohkuma M."/>
        </authorList>
    </citation>
    <scope>NUCLEOTIDE SEQUENCE [LARGE SCALE GENOMIC DNA]</scope>
    <source>
        <strain evidence="2">JCM19235</strain>
    </source>
</reference>
<protein>
    <submittedName>
        <fullName evidence="1">Thioredoxin</fullName>
    </submittedName>
</protein>
<dbReference type="Gene3D" id="3.40.30.10">
    <property type="entry name" value="Glutaredoxin"/>
    <property type="match status" value="1"/>
</dbReference>
<dbReference type="CDD" id="cd03025">
    <property type="entry name" value="DsbA_FrnE_like"/>
    <property type="match status" value="1"/>
</dbReference>
<proteinExistence type="predicted"/>
<dbReference type="PANTHER" id="PTHR13887">
    <property type="entry name" value="GLUTATHIONE S-TRANSFERASE KAPPA"/>
    <property type="match status" value="1"/>
</dbReference>
<dbReference type="InterPro" id="IPR036249">
    <property type="entry name" value="Thioredoxin-like_sf"/>
</dbReference>
<dbReference type="SUPFAM" id="SSF52833">
    <property type="entry name" value="Thioredoxin-like"/>
    <property type="match status" value="1"/>
</dbReference>
<gene>
    <name evidence="1" type="ORF">JCM19235_2149</name>
</gene>
<evidence type="ECO:0000313" key="1">
    <source>
        <dbReference type="EMBL" id="GAL18726.1"/>
    </source>
</evidence>
<dbReference type="AlphaFoldDB" id="A0A090RTV5"/>
<name>A0A090RTV5_9VIBR</name>
<reference evidence="1 2" key="2">
    <citation type="submission" date="2014-09" db="EMBL/GenBank/DDBJ databases">
        <authorList>
            <consortium name="NBRP consortium"/>
            <person name="Sawabe T."/>
            <person name="Meirelles P."/>
            <person name="Nakanishi M."/>
            <person name="Sayaka M."/>
            <person name="Hattori M."/>
            <person name="Ohkuma M."/>
        </authorList>
    </citation>
    <scope>NUCLEOTIDE SEQUENCE [LARGE SCALE GENOMIC DNA]</scope>
    <source>
        <strain evidence="2">JCM19235</strain>
    </source>
</reference>
<organism evidence="1 2">
    <name type="scientific">Vibrio maritimus</name>
    <dbReference type="NCBI Taxonomy" id="990268"/>
    <lineage>
        <taxon>Bacteria</taxon>
        <taxon>Pseudomonadati</taxon>
        <taxon>Pseudomonadota</taxon>
        <taxon>Gammaproteobacteria</taxon>
        <taxon>Vibrionales</taxon>
        <taxon>Vibrionaceae</taxon>
        <taxon>Vibrio</taxon>
    </lineage>
</organism>
<dbReference type="Gene3D" id="1.10.472.60">
    <property type="entry name" value="putative protein disulfide isomerase domain"/>
    <property type="match status" value="1"/>
</dbReference>
<dbReference type="PANTHER" id="PTHR13887:SF54">
    <property type="entry name" value="DSBA FAMILY PROTEIN"/>
    <property type="match status" value="1"/>
</dbReference>
<dbReference type="STRING" id="990268.JCM19235_2149"/>
<dbReference type="EMBL" id="BBMR01000003">
    <property type="protein sequence ID" value="GAL18726.1"/>
    <property type="molecule type" value="Genomic_DNA"/>
</dbReference>
<comment type="caution">
    <text evidence="1">The sequence shown here is derived from an EMBL/GenBank/DDBJ whole genome shotgun (WGS) entry which is preliminary data.</text>
</comment>
<dbReference type="Pfam" id="PF13743">
    <property type="entry name" value="Thioredoxin_5"/>
    <property type="match status" value="1"/>
</dbReference>
<accession>A0A090RTV5</accession>
<sequence>MNAISPTLYYVYDPMCAWCWGYKPVWDSIRAALSDEIEIQYVLGGLAEDTDQPMPVPMRAQIAEYWRKIESYLGTEFNHDFWTLNEPRRSTYPACRAVVAARAQGAELEMYAAIQRAYYLEAKNPSDNPVLIQLAESIGLDKVKFEQDLTATETHQALLQEINFARSIGGNSFPSLFLVRGTSVIELPVDYQRPEVTLSQVRSIARTS</sequence>
<evidence type="ECO:0000313" key="2">
    <source>
        <dbReference type="Proteomes" id="UP000029228"/>
    </source>
</evidence>
<dbReference type="OrthoDB" id="9813770at2"/>
<keyword evidence="2" id="KW-1185">Reference proteome</keyword>